<evidence type="ECO:0000256" key="3">
    <source>
        <dbReference type="ARBA" id="ARBA00022670"/>
    </source>
</evidence>
<dbReference type="SUPFAM" id="SSF55031">
    <property type="entry name" value="Bacterial exopeptidase dimerisation domain"/>
    <property type="match status" value="1"/>
</dbReference>
<dbReference type="GO" id="GO:0008270">
    <property type="term" value="F:zinc ion binding"/>
    <property type="evidence" value="ECO:0007669"/>
    <property type="project" value="InterPro"/>
</dbReference>
<evidence type="ECO:0000256" key="6">
    <source>
        <dbReference type="ARBA" id="ARBA00022833"/>
    </source>
</evidence>
<name>A0A9D1IC82_9FIRM</name>
<keyword evidence="7" id="KW-0224">Dipeptidase</keyword>
<evidence type="ECO:0000256" key="1">
    <source>
        <dbReference type="ARBA" id="ARBA00001947"/>
    </source>
</evidence>
<dbReference type="Pfam" id="PF01546">
    <property type="entry name" value="Peptidase_M20"/>
    <property type="match status" value="1"/>
</dbReference>
<evidence type="ECO:0000256" key="2">
    <source>
        <dbReference type="ARBA" id="ARBA00006247"/>
    </source>
</evidence>
<evidence type="ECO:0000256" key="4">
    <source>
        <dbReference type="ARBA" id="ARBA00022723"/>
    </source>
</evidence>
<protein>
    <submittedName>
        <fullName evidence="9">Dipeptidase PepV</fullName>
    </submittedName>
</protein>
<dbReference type="GO" id="GO:0008237">
    <property type="term" value="F:metallopeptidase activity"/>
    <property type="evidence" value="ECO:0007669"/>
    <property type="project" value="UniProtKB-KW"/>
</dbReference>
<dbReference type="PANTHER" id="PTHR43808">
    <property type="entry name" value="ACETYLORNITHINE DEACETYLASE"/>
    <property type="match status" value="1"/>
</dbReference>
<dbReference type="GO" id="GO:0016805">
    <property type="term" value="F:dipeptidase activity"/>
    <property type="evidence" value="ECO:0007669"/>
    <property type="project" value="UniProtKB-KW"/>
</dbReference>
<dbReference type="InterPro" id="IPR010964">
    <property type="entry name" value="M20A_pepV-rel"/>
</dbReference>
<comment type="caution">
    <text evidence="9">The sequence shown here is derived from an EMBL/GenBank/DDBJ whole genome shotgun (WGS) entry which is preliminary data.</text>
</comment>
<keyword evidence="3" id="KW-0645">Protease</keyword>
<keyword evidence="8" id="KW-0482">Metalloprotease</keyword>
<dbReference type="GO" id="GO:0006508">
    <property type="term" value="P:proteolysis"/>
    <property type="evidence" value="ECO:0007669"/>
    <property type="project" value="UniProtKB-KW"/>
</dbReference>
<evidence type="ECO:0000313" key="9">
    <source>
        <dbReference type="EMBL" id="HIU33179.1"/>
    </source>
</evidence>
<dbReference type="AlphaFoldDB" id="A0A9D1IC82"/>
<evidence type="ECO:0000256" key="5">
    <source>
        <dbReference type="ARBA" id="ARBA00022801"/>
    </source>
</evidence>
<gene>
    <name evidence="9" type="primary">pepV</name>
    <name evidence="9" type="ORF">IAB02_01320</name>
</gene>
<comment type="similarity">
    <text evidence="2">Belongs to the peptidase M20A family.</text>
</comment>
<comment type="cofactor">
    <cofactor evidence="1">
        <name>Zn(2+)</name>
        <dbReference type="ChEBI" id="CHEBI:29105"/>
    </cofactor>
</comment>
<dbReference type="PANTHER" id="PTHR43808:SF31">
    <property type="entry name" value="N-ACETYL-L-CITRULLINE DEACETYLASE"/>
    <property type="match status" value="1"/>
</dbReference>
<organism evidence="9 10">
    <name type="scientific">Candidatus Pullichristensenella excrementigallinarum</name>
    <dbReference type="NCBI Taxonomy" id="2840907"/>
    <lineage>
        <taxon>Bacteria</taxon>
        <taxon>Bacillati</taxon>
        <taxon>Bacillota</taxon>
        <taxon>Clostridia</taxon>
        <taxon>Candidatus Pullichristensenella</taxon>
    </lineage>
</organism>
<dbReference type="Gene3D" id="3.30.70.360">
    <property type="match status" value="2"/>
</dbReference>
<reference evidence="9" key="1">
    <citation type="submission" date="2020-10" db="EMBL/GenBank/DDBJ databases">
        <authorList>
            <person name="Gilroy R."/>
        </authorList>
    </citation>
    <scope>NUCLEOTIDE SEQUENCE</scope>
    <source>
        <strain evidence="9">ChiHcec3-11533</strain>
    </source>
</reference>
<keyword evidence="4" id="KW-0479">Metal-binding</keyword>
<reference evidence="9" key="2">
    <citation type="journal article" date="2021" name="PeerJ">
        <title>Extensive microbial diversity within the chicken gut microbiome revealed by metagenomics and culture.</title>
        <authorList>
            <person name="Gilroy R."/>
            <person name="Ravi A."/>
            <person name="Getino M."/>
            <person name="Pursley I."/>
            <person name="Horton D.L."/>
            <person name="Alikhan N.F."/>
            <person name="Baker D."/>
            <person name="Gharbi K."/>
            <person name="Hall N."/>
            <person name="Watson M."/>
            <person name="Adriaenssens E.M."/>
            <person name="Foster-Nyarko E."/>
            <person name="Jarju S."/>
            <person name="Secka A."/>
            <person name="Antonio M."/>
            <person name="Oren A."/>
            <person name="Chaudhuri R.R."/>
            <person name="La Ragione R."/>
            <person name="Hildebrand F."/>
            <person name="Pallen M.J."/>
        </authorList>
    </citation>
    <scope>NUCLEOTIDE SEQUENCE</scope>
    <source>
        <strain evidence="9">ChiHcec3-11533</strain>
    </source>
</reference>
<dbReference type="Proteomes" id="UP000824072">
    <property type="component" value="Unassembled WGS sequence"/>
</dbReference>
<evidence type="ECO:0000256" key="7">
    <source>
        <dbReference type="ARBA" id="ARBA00022997"/>
    </source>
</evidence>
<dbReference type="SUPFAM" id="SSF53187">
    <property type="entry name" value="Zn-dependent exopeptidases"/>
    <property type="match status" value="1"/>
</dbReference>
<keyword evidence="5" id="KW-0378">Hydrolase</keyword>
<dbReference type="NCBIfam" id="NF005591">
    <property type="entry name" value="PRK07318.1"/>
    <property type="match status" value="1"/>
</dbReference>
<dbReference type="InterPro" id="IPR036264">
    <property type="entry name" value="Bact_exopeptidase_dim_dom"/>
</dbReference>
<evidence type="ECO:0000313" key="10">
    <source>
        <dbReference type="Proteomes" id="UP000824072"/>
    </source>
</evidence>
<dbReference type="Gene3D" id="3.40.630.10">
    <property type="entry name" value="Zn peptidases"/>
    <property type="match status" value="1"/>
</dbReference>
<dbReference type="GO" id="GO:0006526">
    <property type="term" value="P:L-arginine biosynthetic process"/>
    <property type="evidence" value="ECO:0007669"/>
    <property type="project" value="TreeGrafter"/>
</dbReference>
<dbReference type="InterPro" id="IPR002933">
    <property type="entry name" value="Peptidase_M20"/>
</dbReference>
<dbReference type="NCBIfam" id="TIGR01887">
    <property type="entry name" value="dipeptidaselike"/>
    <property type="match status" value="1"/>
</dbReference>
<dbReference type="GO" id="GO:0008777">
    <property type="term" value="F:acetylornithine deacetylase activity"/>
    <property type="evidence" value="ECO:0007669"/>
    <property type="project" value="TreeGrafter"/>
</dbReference>
<accession>A0A9D1IC82</accession>
<dbReference type="EMBL" id="DVMU01000030">
    <property type="protein sequence ID" value="HIU33179.1"/>
    <property type="molecule type" value="Genomic_DNA"/>
</dbReference>
<keyword evidence="6" id="KW-0862">Zinc</keyword>
<evidence type="ECO:0000256" key="8">
    <source>
        <dbReference type="ARBA" id="ARBA00023049"/>
    </source>
</evidence>
<proteinExistence type="inferred from homology"/>
<dbReference type="InterPro" id="IPR050072">
    <property type="entry name" value="Peptidase_M20A"/>
</dbReference>
<sequence length="469" mass="50345">MVYEKLSAWVDAHRDAFLADLENWLSVPSVKGEAEPGAPFGPENRKALSLALEDARRYGFVTRDFDGYAGDITLGDGAETLGILCHLDVVPAGDGWSKPPFHLTVENDRLIGRGVMDDKGPALAALYAMRAVRDCALPLKDKVRLILGCDEETGMSDMRYYAQKADLPHYGFSPDAEFPVIHIEKGGLNLLLSKVTDSKISAPIEIESLQAGERCNVVPGIARAVVAVSDVPDLEERVAAIAQKRAFSLSTRALGDGRYEIVAEGLCAHASTPHLGKNAAGMLLIALADLNAGGAIGETVRALSEWIGLEGNGESLGIAISDPDSGPLTCNLGILRYDGNLFSAQLDIRYPLNVTEETLCGKVAMRLSPAKIALTRISGHAPHHVPKEHKVVQGLLRAYNEATGLEGYAFAIGGGTYSRMMPNTVAFGPNFPGEVDTCHMPDEYISQEKMFLCIKTIALAIARLACEEC</sequence>